<dbReference type="Proteomes" id="UP001142317">
    <property type="component" value="Unassembled WGS sequence"/>
</dbReference>
<keyword evidence="5" id="KW-1185">Reference proteome</keyword>
<dbReference type="EMBL" id="BSEO01000014">
    <property type="protein sequence ID" value="GLJ80875.1"/>
    <property type="molecule type" value="Genomic_DNA"/>
</dbReference>
<dbReference type="AlphaFoldDB" id="A0A9W6HIT3"/>
<reference evidence="4" key="1">
    <citation type="journal article" date="2014" name="Int. J. Syst. Evol. Microbiol.">
        <title>Complete genome sequence of Corynebacterium casei LMG S-19264T (=DSM 44701T), isolated from a smear-ripened cheese.</title>
        <authorList>
            <consortium name="US DOE Joint Genome Institute (JGI-PGF)"/>
            <person name="Walter F."/>
            <person name="Albersmeier A."/>
            <person name="Kalinowski J."/>
            <person name="Ruckert C."/>
        </authorList>
    </citation>
    <scope>NUCLEOTIDE SEQUENCE</scope>
    <source>
        <strain evidence="4">VKM Ac-1447</strain>
    </source>
</reference>
<name>A0A9W6HIT3_9MICO</name>
<dbReference type="Pfam" id="PF13439">
    <property type="entry name" value="Glyco_transf_4"/>
    <property type="match status" value="1"/>
</dbReference>
<dbReference type="Gene3D" id="3.40.50.2000">
    <property type="entry name" value="Glycogen Phosphorylase B"/>
    <property type="match status" value="2"/>
</dbReference>
<organism evidence="4 5">
    <name type="scientific">Microbacterium imperiale</name>
    <dbReference type="NCBI Taxonomy" id="33884"/>
    <lineage>
        <taxon>Bacteria</taxon>
        <taxon>Bacillati</taxon>
        <taxon>Actinomycetota</taxon>
        <taxon>Actinomycetes</taxon>
        <taxon>Micrococcales</taxon>
        <taxon>Microbacteriaceae</taxon>
        <taxon>Microbacterium</taxon>
    </lineage>
</organism>
<protein>
    <recommendedName>
        <fullName evidence="3">Glycosyltransferase subfamily 4-like N-terminal domain-containing protein</fullName>
    </recommendedName>
</protein>
<accession>A0A9W6HIT3</accession>
<proteinExistence type="predicted"/>
<dbReference type="RefSeq" id="WP_271175076.1">
    <property type="nucleotide sequence ID" value="NZ_BSEO01000014.1"/>
</dbReference>
<evidence type="ECO:0000313" key="4">
    <source>
        <dbReference type="EMBL" id="GLJ80875.1"/>
    </source>
</evidence>
<reference evidence="4" key="2">
    <citation type="submission" date="2023-01" db="EMBL/GenBank/DDBJ databases">
        <authorList>
            <person name="Sun Q."/>
            <person name="Evtushenko L."/>
        </authorList>
    </citation>
    <scope>NUCLEOTIDE SEQUENCE</scope>
    <source>
        <strain evidence="4">VKM Ac-1447</strain>
    </source>
</reference>
<comment type="caution">
    <text evidence="4">The sequence shown here is derived from an EMBL/GenBank/DDBJ whole genome shotgun (WGS) entry which is preliminary data.</text>
</comment>
<keyword evidence="2" id="KW-0808">Transferase</keyword>
<keyword evidence="1" id="KW-0328">Glycosyltransferase</keyword>
<dbReference type="InterPro" id="IPR028098">
    <property type="entry name" value="Glyco_trans_4-like_N"/>
</dbReference>
<evidence type="ECO:0000256" key="2">
    <source>
        <dbReference type="ARBA" id="ARBA00022679"/>
    </source>
</evidence>
<evidence type="ECO:0000256" key="1">
    <source>
        <dbReference type="ARBA" id="ARBA00022676"/>
    </source>
</evidence>
<dbReference type="GO" id="GO:0016757">
    <property type="term" value="F:glycosyltransferase activity"/>
    <property type="evidence" value="ECO:0007669"/>
    <property type="project" value="UniProtKB-KW"/>
</dbReference>
<gene>
    <name evidence="4" type="ORF">GCM10017586_25580</name>
</gene>
<sequence length="376" mass="40433">MTIETASALGAEEPGASAVRVVGVPASHPYVRRVTDAAGVELLPDPPVPGAAEGVWWPPVALDPVWIRDNAARADVLHVHFGTESFPAGHLSACVDAAREAGWPVVFTVHDLTHPQLTDQRPYQAQLDELVPRADAIVTLTAGAAAEVRERWGREAVVLPHPAILRDGETPPVVALSEDLRVGMHLKDLRPGTDGPRSARALVAAVERLRESGRSVVAEIRMHRTVRDEAARDDVRAAVAGHACAVLVEQGRLPDAALNTALAGLDVCVLPYRFGSHSGWLELCWDLGVPIAVPATGHFADQHDDDSTATFEPGDADTLADALATLLSRHEAVSRPGSLARAELVDERRRLRREQDARTAAAHADLYRRLRSERAS</sequence>
<dbReference type="SUPFAM" id="SSF53756">
    <property type="entry name" value="UDP-Glycosyltransferase/glycogen phosphorylase"/>
    <property type="match status" value="1"/>
</dbReference>
<feature type="domain" description="Glycosyltransferase subfamily 4-like N-terminal" evidence="3">
    <location>
        <begin position="39"/>
        <end position="160"/>
    </location>
</feature>
<evidence type="ECO:0000313" key="5">
    <source>
        <dbReference type="Proteomes" id="UP001142317"/>
    </source>
</evidence>
<evidence type="ECO:0000259" key="3">
    <source>
        <dbReference type="Pfam" id="PF13439"/>
    </source>
</evidence>